<gene>
    <name evidence="2" type="ORF">DT23_11015</name>
</gene>
<evidence type="ECO:0000313" key="2">
    <source>
        <dbReference type="EMBL" id="KEO61084.1"/>
    </source>
</evidence>
<dbReference type="OrthoDB" id="7871110at2"/>
<dbReference type="RefSeq" id="WP_038128450.1">
    <property type="nucleotide sequence ID" value="NZ_AUNB01000011.1"/>
</dbReference>
<evidence type="ECO:0000313" key="3">
    <source>
        <dbReference type="Proteomes" id="UP000027471"/>
    </source>
</evidence>
<name>A0A074JX87_9RHOB</name>
<feature type="transmembrane region" description="Helical" evidence="1">
    <location>
        <begin position="12"/>
        <end position="32"/>
    </location>
</feature>
<organism evidence="2 3">
    <name type="scientific">Thioclava indica</name>
    <dbReference type="NCBI Taxonomy" id="1353528"/>
    <lineage>
        <taxon>Bacteria</taxon>
        <taxon>Pseudomonadati</taxon>
        <taxon>Pseudomonadota</taxon>
        <taxon>Alphaproteobacteria</taxon>
        <taxon>Rhodobacterales</taxon>
        <taxon>Paracoccaceae</taxon>
        <taxon>Thioclava</taxon>
    </lineage>
</organism>
<protein>
    <recommendedName>
        <fullName evidence="4">Lipopolysaccharide export system protein LptC</fullName>
    </recommendedName>
</protein>
<dbReference type="STRING" id="1353528.DT23_11015"/>
<keyword evidence="3" id="KW-1185">Reference proteome</keyword>
<accession>A0A074JX87</accession>
<comment type="caution">
    <text evidence="2">The sequence shown here is derived from an EMBL/GenBank/DDBJ whole genome shotgun (WGS) entry which is preliminary data.</text>
</comment>
<sequence length="200" mass="21240">MEYDNSHSQLVGWAKIVLPLSALVLLSTLFLFSNRIDPSAAIPYAQVDVEKLARESALTRPEFSSVTQDGGTLTVTAEQARPEPENGAGASAQQLIAKLTAKDGLVTDLSAKQGRFNTAAGEITLQGSVAMQTSQGYHMTSDLIEMQTDRSKIVSPGPIQGDAPFGSLEAGSMTMTAPKPGGDDDLVFNKGVKLIYQPKQ</sequence>
<evidence type="ECO:0008006" key="4">
    <source>
        <dbReference type="Google" id="ProtNLM"/>
    </source>
</evidence>
<reference evidence="2 3" key="1">
    <citation type="journal article" date="2015" name="Antonie Van Leeuwenhoek">
        <title>Thioclava indica sp. nov., isolated from surface seawater of the Indian Ocean.</title>
        <authorList>
            <person name="Liu Y."/>
            <person name="Lai Q."/>
            <person name="Du J."/>
            <person name="Xu H."/>
            <person name="Jiang L."/>
            <person name="Shao Z."/>
        </authorList>
    </citation>
    <scope>NUCLEOTIDE SEQUENCE [LARGE SCALE GENOMIC DNA]</scope>
    <source>
        <strain evidence="2 3">DT23-4</strain>
    </source>
</reference>
<dbReference type="EMBL" id="AUNB01000011">
    <property type="protein sequence ID" value="KEO61084.1"/>
    <property type="molecule type" value="Genomic_DNA"/>
</dbReference>
<keyword evidence="1" id="KW-0472">Membrane</keyword>
<dbReference type="eggNOG" id="COG5375">
    <property type="taxonomic scope" value="Bacteria"/>
</dbReference>
<dbReference type="Proteomes" id="UP000027471">
    <property type="component" value="Unassembled WGS sequence"/>
</dbReference>
<dbReference type="AlphaFoldDB" id="A0A074JX87"/>
<keyword evidence="1" id="KW-0812">Transmembrane</keyword>
<proteinExistence type="predicted"/>
<evidence type="ECO:0000256" key="1">
    <source>
        <dbReference type="SAM" id="Phobius"/>
    </source>
</evidence>
<keyword evidence="1" id="KW-1133">Transmembrane helix</keyword>